<dbReference type="InterPro" id="IPR027417">
    <property type="entry name" value="P-loop_NTPase"/>
</dbReference>
<feature type="domain" description="DNA2/NAM7 helicase helicase" evidence="1">
    <location>
        <begin position="222"/>
        <end position="444"/>
    </location>
</feature>
<protein>
    <submittedName>
        <fullName evidence="3">AAA domain-containing protein</fullName>
    </submittedName>
</protein>
<dbReference type="PANTHER" id="PTHR10887">
    <property type="entry name" value="DNA2/NAM7 HELICASE FAMILY"/>
    <property type="match status" value="1"/>
</dbReference>
<accession>A0A1I1S7E5</accession>
<evidence type="ECO:0000313" key="3">
    <source>
        <dbReference type="EMBL" id="SFD42439.1"/>
    </source>
</evidence>
<dbReference type="InterPro" id="IPR045055">
    <property type="entry name" value="DNA2/NAM7-like"/>
</dbReference>
<dbReference type="CDD" id="cd18808">
    <property type="entry name" value="SF1_C_Upf1"/>
    <property type="match status" value="1"/>
</dbReference>
<organism evidence="3 4">
    <name type="scientific">Streptomyces aidingensis</name>
    <dbReference type="NCBI Taxonomy" id="910347"/>
    <lineage>
        <taxon>Bacteria</taxon>
        <taxon>Bacillati</taxon>
        <taxon>Actinomycetota</taxon>
        <taxon>Actinomycetes</taxon>
        <taxon>Kitasatosporales</taxon>
        <taxon>Streptomycetaceae</taxon>
        <taxon>Streptomyces</taxon>
    </lineage>
</organism>
<dbReference type="InterPro" id="IPR047187">
    <property type="entry name" value="SF1_C_Upf1"/>
</dbReference>
<dbReference type="Proteomes" id="UP000199207">
    <property type="component" value="Unassembled WGS sequence"/>
</dbReference>
<dbReference type="Pfam" id="PF13087">
    <property type="entry name" value="AAA_12"/>
    <property type="match status" value="1"/>
</dbReference>
<dbReference type="Gene3D" id="3.40.50.300">
    <property type="entry name" value="P-loop containing nucleotide triphosphate hydrolases"/>
    <property type="match status" value="2"/>
</dbReference>
<dbReference type="InterPro" id="IPR041677">
    <property type="entry name" value="DNA2/NAM7_AAA_11"/>
</dbReference>
<keyword evidence="4" id="KW-1185">Reference proteome</keyword>
<reference evidence="3 4" key="1">
    <citation type="submission" date="2016-10" db="EMBL/GenBank/DDBJ databases">
        <authorList>
            <person name="de Groot N.N."/>
        </authorList>
    </citation>
    <scope>NUCLEOTIDE SEQUENCE [LARGE SCALE GENOMIC DNA]</scope>
    <source>
        <strain evidence="3 4">CGMCC 4.5739</strain>
    </source>
</reference>
<dbReference type="SUPFAM" id="SSF52540">
    <property type="entry name" value="P-loop containing nucleoside triphosphate hydrolases"/>
    <property type="match status" value="1"/>
</dbReference>
<dbReference type="RefSeq" id="WP_093840805.1">
    <property type="nucleotide sequence ID" value="NZ_FOLM01000015.1"/>
</dbReference>
<proteinExistence type="predicted"/>
<sequence>MPALSWDLKIPSSDDTSERQKNQEDLAEFIRLTNQIDLLIRDAEVFRCQVSEVRRREDGSVEWIEVQEIPREHPPLTLFTADGGMAAFLLRDKYSGKWGSNEIELCSPELEGLRGGSPTNGHWELVEAYVLDETVRLRPAGALAGGGGLAEQLDSEAGGPRPGQEYILRTRGLRRQLQLVQRRKKAIERLADHTYLLESLSAPGQVFMDSGALPATPDPRKVDASKRAQIGAIMGTRPIYTVQGPPGTGKTHMAAWLLREILTEDPMAQILITAQAHSAVDVLRSKVESEAFDGIPEESRPLSIRLRRTVDPRQNVVATDERGSVRYVARDLLDKTIGRLEALREEAPLPVVPAEWLEACREMLRDLDTQNASEAHEFRELVRRSASVTYSSASDGDLAGLAGEVSYDWSIVEEAGKAHGFELALPLYLGHRWLLIGDAQQLPPYRMEDYQKALSNLDQVIQALRDLGGADGLVDRNLFTRWRERTEDEKTYFTKYCARWLAFFGQLHRLCTTHEPEEGLLTGQYRMHPDIGDLVSHTYYGGKLQHHTHDRAAHSLIAPADLKGKAVVWLDLPAAAVDPRAAETTQPKYRNEAEAQALEMFLSSLRGDSEHPANLAVLSPYAQQVVVLGRRLRTPEFRAELLRHGIVLAPDPRGASGGLAGTAGAPDKGGVFTVDSFQGNQSEIVAVSLVRNNRRQPGQGLGFLKAASRMNVLISRAERLLILVGSWDFFRAQVADVPRDERQYDELRHVAVLVDQLEKLFVEGRAVRVPADLTGLDERVRDIEAQRMCHQHGRGMKSEGGHL</sequence>
<name>A0A1I1S7E5_9ACTN</name>
<dbReference type="InterPro" id="IPR041679">
    <property type="entry name" value="DNA2/NAM7-like_C"/>
</dbReference>
<dbReference type="PANTHER" id="PTHR10887:SF495">
    <property type="entry name" value="HELICASE SENATAXIN ISOFORM X1-RELATED"/>
    <property type="match status" value="1"/>
</dbReference>
<gene>
    <name evidence="3" type="ORF">SAMN05421773_11510</name>
</gene>
<dbReference type="STRING" id="910347.SAMN05421773_11510"/>
<dbReference type="GO" id="GO:0004386">
    <property type="term" value="F:helicase activity"/>
    <property type="evidence" value="ECO:0007669"/>
    <property type="project" value="InterPro"/>
</dbReference>
<feature type="domain" description="DNA2/NAM7 helicase-like C-terminal" evidence="2">
    <location>
        <begin position="507"/>
        <end position="726"/>
    </location>
</feature>
<dbReference type="EMBL" id="FOLM01000015">
    <property type="protein sequence ID" value="SFD42439.1"/>
    <property type="molecule type" value="Genomic_DNA"/>
</dbReference>
<dbReference type="OrthoDB" id="3197455at2"/>
<dbReference type="AlphaFoldDB" id="A0A1I1S7E5"/>
<evidence type="ECO:0000259" key="2">
    <source>
        <dbReference type="Pfam" id="PF13087"/>
    </source>
</evidence>
<evidence type="ECO:0000259" key="1">
    <source>
        <dbReference type="Pfam" id="PF13086"/>
    </source>
</evidence>
<evidence type="ECO:0000313" key="4">
    <source>
        <dbReference type="Proteomes" id="UP000199207"/>
    </source>
</evidence>
<dbReference type="Pfam" id="PF13086">
    <property type="entry name" value="AAA_11"/>
    <property type="match status" value="1"/>
</dbReference>